<feature type="transmembrane region" description="Helical" evidence="6">
    <location>
        <begin position="125"/>
        <end position="143"/>
    </location>
</feature>
<dbReference type="RefSeq" id="WP_249285440.1">
    <property type="nucleotide sequence ID" value="NZ_JACRSO010000003.1"/>
</dbReference>
<comment type="subcellular location">
    <subcellularLocation>
        <location evidence="1">Membrane</location>
        <topology evidence="1">Multi-pass membrane protein</topology>
    </subcellularLocation>
</comment>
<comment type="caution">
    <text evidence="8">The sequence shown here is derived from an EMBL/GenBank/DDBJ whole genome shotgun (WGS) entry which is preliminary data.</text>
</comment>
<feature type="transmembrane region" description="Helical" evidence="6">
    <location>
        <begin position="240"/>
        <end position="258"/>
    </location>
</feature>
<sequence length="296" mass="32303">MARLTQKQKGILLMILSALLFSSMQIAVHLSGDRIPVMEQVFFRNSISLVVALILIRRNHLSVFGPRRYQKWLFGRSFFGFLGVITVFYASNNAAQADVAILSKLSPFLVTLFAVIFLKEKLSKVQIPALLLAFGGAVLVANPSFNSNLWPLAMAFISSVTSGVAYTLLSYFKDKVDALTVIMHFSTFSMVASIPVMLADFVWPTPFELGCLLAIGLFGSFGQICLTYAYRMAPASEVSVYNYAGIPFSMVLGFLFLGEGLSPTSLVGGALVVAASVLVYLYSGRKSGKMADKRQP</sequence>
<name>A0A926HMJ9_9FIRM</name>
<evidence type="ECO:0000256" key="5">
    <source>
        <dbReference type="ARBA" id="ARBA00023136"/>
    </source>
</evidence>
<dbReference type="Proteomes" id="UP000654279">
    <property type="component" value="Unassembled WGS sequence"/>
</dbReference>
<dbReference type="SUPFAM" id="SSF103481">
    <property type="entry name" value="Multidrug resistance efflux transporter EmrE"/>
    <property type="match status" value="2"/>
</dbReference>
<evidence type="ECO:0000256" key="2">
    <source>
        <dbReference type="ARBA" id="ARBA00007362"/>
    </source>
</evidence>
<gene>
    <name evidence="8" type="ORF">H8699_09315</name>
</gene>
<feature type="transmembrane region" description="Helical" evidence="6">
    <location>
        <begin position="209"/>
        <end position="228"/>
    </location>
</feature>
<evidence type="ECO:0000259" key="7">
    <source>
        <dbReference type="Pfam" id="PF00892"/>
    </source>
</evidence>
<dbReference type="EMBL" id="JACRSO010000003">
    <property type="protein sequence ID" value="MBC8529624.1"/>
    <property type="molecule type" value="Genomic_DNA"/>
</dbReference>
<accession>A0A926HMJ9</accession>
<feature type="domain" description="EamA" evidence="7">
    <location>
        <begin position="9"/>
        <end position="140"/>
    </location>
</feature>
<proteinExistence type="inferred from homology"/>
<feature type="transmembrane region" description="Helical" evidence="6">
    <location>
        <begin position="149"/>
        <end position="169"/>
    </location>
</feature>
<dbReference type="AlphaFoldDB" id="A0A926HMJ9"/>
<dbReference type="GO" id="GO:0016020">
    <property type="term" value="C:membrane"/>
    <property type="evidence" value="ECO:0007669"/>
    <property type="project" value="UniProtKB-SubCell"/>
</dbReference>
<feature type="transmembrane region" description="Helical" evidence="6">
    <location>
        <begin position="264"/>
        <end position="283"/>
    </location>
</feature>
<reference evidence="8" key="1">
    <citation type="submission" date="2020-08" db="EMBL/GenBank/DDBJ databases">
        <title>Genome public.</title>
        <authorList>
            <person name="Liu C."/>
            <person name="Sun Q."/>
        </authorList>
    </citation>
    <scope>NUCLEOTIDE SEQUENCE</scope>
    <source>
        <strain evidence="8">NSJ-44</strain>
    </source>
</reference>
<feature type="transmembrane region" description="Helical" evidence="6">
    <location>
        <begin position="42"/>
        <end position="61"/>
    </location>
</feature>
<feature type="transmembrane region" description="Helical" evidence="6">
    <location>
        <begin position="181"/>
        <end position="203"/>
    </location>
</feature>
<comment type="similarity">
    <text evidence="2">Belongs to the EamA transporter family.</text>
</comment>
<keyword evidence="5 6" id="KW-0472">Membrane</keyword>
<dbReference type="Pfam" id="PF00892">
    <property type="entry name" value="EamA"/>
    <property type="match status" value="2"/>
</dbReference>
<protein>
    <submittedName>
        <fullName evidence="8">DMT family transporter</fullName>
    </submittedName>
</protein>
<keyword evidence="9" id="KW-1185">Reference proteome</keyword>
<dbReference type="PANTHER" id="PTHR22911:SF6">
    <property type="entry name" value="SOLUTE CARRIER FAMILY 35 MEMBER G1"/>
    <property type="match status" value="1"/>
</dbReference>
<feature type="transmembrane region" description="Helical" evidence="6">
    <location>
        <begin position="73"/>
        <end position="91"/>
    </location>
</feature>
<evidence type="ECO:0000313" key="9">
    <source>
        <dbReference type="Proteomes" id="UP000654279"/>
    </source>
</evidence>
<dbReference type="InterPro" id="IPR000620">
    <property type="entry name" value="EamA_dom"/>
</dbReference>
<feature type="domain" description="EamA" evidence="7">
    <location>
        <begin position="150"/>
        <end position="280"/>
    </location>
</feature>
<organism evidence="8 9">
    <name type="scientific">Luoshenia tenuis</name>
    <dbReference type="NCBI Taxonomy" id="2763654"/>
    <lineage>
        <taxon>Bacteria</taxon>
        <taxon>Bacillati</taxon>
        <taxon>Bacillota</taxon>
        <taxon>Clostridia</taxon>
        <taxon>Christensenellales</taxon>
        <taxon>Christensenellaceae</taxon>
        <taxon>Luoshenia</taxon>
    </lineage>
</organism>
<dbReference type="InterPro" id="IPR037185">
    <property type="entry name" value="EmrE-like"/>
</dbReference>
<dbReference type="Gene3D" id="1.10.3730.20">
    <property type="match status" value="1"/>
</dbReference>
<evidence type="ECO:0000313" key="8">
    <source>
        <dbReference type="EMBL" id="MBC8529624.1"/>
    </source>
</evidence>
<keyword evidence="3 6" id="KW-0812">Transmembrane</keyword>
<evidence type="ECO:0000256" key="1">
    <source>
        <dbReference type="ARBA" id="ARBA00004141"/>
    </source>
</evidence>
<evidence type="ECO:0000256" key="4">
    <source>
        <dbReference type="ARBA" id="ARBA00022989"/>
    </source>
</evidence>
<evidence type="ECO:0000256" key="3">
    <source>
        <dbReference type="ARBA" id="ARBA00022692"/>
    </source>
</evidence>
<evidence type="ECO:0000256" key="6">
    <source>
        <dbReference type="SAM" id="Phobius"/>
    </source>
</evidence>
<feature type="transmembrane region" description="Helical" evidence="6">
    <location>
        <begin position="97"/>
        <end position="118"/>
    </location>
</feature>
<keyword evidence="4 6" id="KW-1133">Transmembrane helix</keyword>
<dbReference type="PANTHER" id="PTHR22911">
    <property type="entry name" value="ACYL-MALONYL CONDENSING ENZYME-RELATED"/>
    <property type="match status" value="1"/>
</dbReference>